<dbReference type="RefSeq" id="YP_010002520.1">
    <property type="nucleotide sequence ID" value="NC_053245.1"/>
</dbReference>
<dbReference type="GeneID" id="63027071"/>
<name>A0A385DPV5_9CAUD</name>
<accession>A0A385DPV5</accession>
<proteinExistence type="predicted"/>
<dbReference type="KEGG" id="vg:63027071"/>
<dbReference type="InterPro" id="IPR055855">
    <property type="entry name" value="DUF7432"/>
</dbReference>
<dbReference type="EMBL" id="MH669000">
    <property type="protein sequence ID" value="AXQ60659.1"/>
    <property type="molecule type" value="Genomic_DNA"/>
</dbReference>
<protein>
    <submittedName>
        <fullName evidence="1">Uncharacterized protein</fullName>
    </submittedName>
</protein>
<dbReference type="Proteomes" id="UP000262272">
    <property type="component" value="Segment"/>
</dbReference>
<evidence type="ECO:0000313" key="2">
    <source>
        <dbReference type="Proteomes" id="UP000262272"/>
    </source>
</evidence>
<keyword evidence="2" id="KW-1185">Reference proteome</keyword>
<organism evidence="1 2">
    <name type="scientific">Gordonia phage Ali17</name>
    <dbReference type="NCBI Taxonomy" id="2301561"/>
    <lineage>
        <taxon>Viruses</taxon>
        <taxon>Duplodnaviria</taxon>
        <taxon>Heunggongvirae</taxon>
        <taxon>Uroviricota</taxon>
        <taxon>Caudoviricetes</taxon>
        <taxon>Stackebrandtviridae</taxon>
        <taxon>Schenleyvirinae</taxon>
        <taxon>Leonardvirus</taxon>
        <taxon>Leonardvirus ali17</taxon>
    </lineage>
</organism>
<evidence type="ECO:0000313" key="1">
    <source>
        <dbReference type="EMBL" id="AXQ60659.1"/>
    </source>
</evidence>
<sequence>MPTAPTDNRPEHTDDLDDSIHDGDLSYVLLAVHGLDRIAAVPRALAALGTLLDVLRDDEGGPTRPPVTVTDAGAGVFSVKQPFTQPELAHHLKTTQARYDRGHELYQEYLDLLGDDGAGHPGDLAEFAQKYRHQWSYYLRREGIDAPKHGAE</sequence>
<dbReference type="Pfam" id="PF24211">
    <property type="entry name" value="DUF7432"/>
    <property type="match status" value="1"/>
</dbReference>
<gene>
    <name evidence="1" type="primary">43</name>
    <name evidence="1" type="ORF">SEA_ALI17_43</name>
</gene>
<reference evidence="1 2" key="1">
    <citation type="submission" date="2018-07" db="EMBL/GenBank/DDBJ databases">
        <authorList>
            <person name="Celious N.A."/>
            <person name="Jones R.M."/>
            <person name="Banks M.D."/>
            <person name="Grant A."/>
            <person name="McCray S.R."/>
            <person name="Melton Z.A."/>
            <person name="Mitchell A.N."/>
            <person name="Smalls C.A."/>
            <person name="Postiglione A.E."/>
            <person name="Patwardhan S."/>
            <person name="Newman R.H."/>
            <person name="Coomans R.J."/>
            <person name="Warner M.H."/>
            <person name="Garlena R.A."/>
            <person name="Russell D.A."/>
            <person name="Pope W.H."/>
            <person name="Jacobs-Sera D."/>
            <person name="Hatfull G.F."/>
        </authorList>
    </citation>
    <scope>NUCLEOTIDE SEQUENCE [LARGE SCALE GENOMIC DNA]</scope>
</reference>